<comment type="pathway">
    <text evidence="1">Secondary metabolite biosynthesis.</text>
</comment>
<keyword evidence="2" id="KW-0808">Transferase</keyword>
<organism evidence="5 7">
    <name type="scientific">Puccinia graminis f. sp. tritici</name>
    <dbReference type="NCBI Taxonomy" id="56615"/>
    <lineage>
        <taxon>Eukaryota</taxon>
        <taxon>Fungi</taxon>
        <taxon>Dikarya</taxon>
        <taxon>Basidiomycota</taxon>
        <taxon>Pucciniomycotina</taxon>
        <taxon>Pucciniomycetes</taxon>
        <taxon>Pucciniales</taxon>
        <taxon>Pucciniaceae</taxon>
        <taxon>Puccinia</taxon>
    </lineage>
</organism>
<dbReference type="EMBL" id="VDEP01000112">
    <property type="protein sequence ID" value="KAA1130151.1"/>
    <property type="molecule type" value="Genomic_DNA"/>
</dbReference>
<dbReference type="Gene3D" id="3.40.50.150">
    <property type="entry name" value="Vaccinia Virus protein VP39"/>
    <property type="match status" value="1"/>
</dbReference>
<evidence type="ECO:0000313" key="6">
    <source>
        <dbReference type="EMBL" id="KAA1130151.1"/>
    </source>
</evidence>
<evidence type="ECO:0000313" key="8">
    <source>
        <dbReference type="Proteomes" id="UP000325313"/>
    </source>
</evidence>
<gene>
    <name evidence="5" type="ORF">PGT21_035465</name>
    <name evidence="6" type="ORF">PGTUg99_008001</name>
</gene>
<dbReference type="EMBL" id="VSWC01000131">
    <property type="protein sequence ID" value="KAA1081425.1"/>
    <property type="molecule type" value="Genomic_DNA"/>
</dbReference>
<comment type="caution">
    <text evidence="5">The sequence shown here is derived from an EMBL/GenBank/DDBJ whole genome shotgun (WGS) entry which is preliminary data.</text>
</comment>
<protein>
    <recommendedName>
        <fullName evidence="9">Methyltransferase domain-containing protein</fullName>
    </recommendedName>
</protein>
<dbReference type="PANTHER" id="PTHR35897:SF1">
    <property type="entry name" value="METHYLTRANSFERASE AUSD"/>
    <property type="match status" value="1"/>
</dbReference>
<proteinExistence type="inferred from homology"/>
<dbReference type="InterPro" id="IPR051654">
    <property type="entry name" value="Meroterpenoid_MTases"/>
</dbReference>
<accession>A0A5B0MWY0</accession>
<dbReference type="AlphaFoldDB" id="A0A5B0MWY0"/>
<dbReference type="OrthoDB" id="2495203at2759"/>
<evidence type="ECO:0000256" key="4">
    <source>
        <dbReference type="ARBA" id="ARBA00038314"/>
    </source>
</evidence>
<keyword evidence="3" id="KW-0949">S-adenosyl-L-methionine</keyword>
<sequence length="340" mass="38048">MRSHLSSTSFTSLFEVPQQLNSSTTTMFEPQQSQKSHIAMDQFGAGMLDMPASADGIGAAYPLDDPRMSEELKFYQAATGIRDPQELKALLFEIRAEACKTFPFPCVLCFHFLQGMIARHPFFPEVLKAIKEKSTTRKIFVDIGAGMGNDLRLLIHHGWKRDDVLGVDVNSEWSALGYKLFRDRKLPVPNFIGNILQPEVLDVSTPAEFGPAGSIDLSSLKGLNPLKGKVNMMSLNQLFHFFDEADQKRLAERCALLLSDEVGSAIFGMQVGGIKKGFQSCIKTFVQSPETWKEMWESVFGPNKVKVVSELVETTPEDHLVQLFSDCTGIQRLYWSVTRI</sequence>
<evidence type="ECO:0000256" key="3">
    <source>
        <dbReference type="ARBA" id="ARBA00022691"/>
    </source>
</evidence>
<dbReference type="GO" id="GO:0016740">
    <property type="term" value="F:transferase activity"/>
    <property type="evidence" value="ECO:0007669"/>
    <property type="project" value="UniProtKB-KW"/>
</dbReference>
<keyword evidence="7" id="KW-1185">Reference proteome</keyword>
<dbReference type="SUPFAM" id="SSF53335">
    <property type="entry name" value="S-adenosyl-L-methionine-dependent methyltransferases"/>
    <property type="match status" value="1"/>
</dbReference>
<dbReference type="Proteomes" id="UP000324748">
    <property type="component" value="Unassembled WGS sequence"/>
</dbReference>
<evidence type="ECO:0008006" key="9">
    <source>
        <dbReference type="Google" id="ProtNLM"/>
    </source>
</evidence>
<comment type="similarity">
    <text evidence="4">Belongs to the class I-like SAM-binding methyltransferase superfamily.</text>
</comment>
<dbReference type="Proteomes" id="UP000325313">
    <property type="component" value="Unassembled WGS sequence"/>
</dbReference>
<evidence type="ECO:0000256" key="2">
    <source>
        <dbReference type="ARBA" id="ARBA00022679"/>
    </source>
</evidence>
<dbReference type="InterPro" id="IPR029063">
    <property type="entry name" value="SAM-dependent_MTases_sf"/>
</dbReference>
<dbReference type="PANTHER" id="PTHR35897">
    <property type="entry name" value="METHYLTRANSFERASE AUSD"/>
    <property type="match status" value="1"/>
</dbReference>
<evidence type="ECO:0000313" key="7">
    <source>
        <dbReference type="Proteomes" id="UP000324748"/>
    </source>
</evidence>
<name>A0A5B0MWY0_PUCGR</name>
<evidence type="ECO:0000313" key="5">
    <source>
        <dbReference type="EMBL" id="KAA1081425.1"/>
    </source>
</evidence>
<evidence type="ECO:0000256" key="1">
    <source>
        <dbReference type="ARBA" id="ARBA00005179"/>
    </source>
</evidence>
<reference evidence="7 8" key="1">
    <citation type="submission" date="2019-05" db="EMBL/GenBank/DDBJ databases">
        <title>Emergence of the Ug99 lineage of the wheat stem rust pathogen through somatic hybridization.</title>
        <authorList>
            <person name="Li F."/>
            <person name="Upadhyaya N.M."/>
            <person name="Sperschneider J."/>
            <person name="Matny O."/>
            <person name="Nguyen-Phuc H."/>
            <person name="Mago R."/>
            <person name="Raley C."/>
            <person name="Miller M.E."/>
            <person name="Silverstein K.A.T."/>
            <person name="Henningsen E."/>
            <person name="Hirsch C.D."/>
            <person name="Visser B."/>
            <person name="Pretorius Z.A."/>
            <person name="Steffenson B.J."/>
            <person name="Schwessinger B."/>
            <person name="Dodds P.N."/>
            <person name="Figueroa M."/>
        </authorList>
    </citation>
    <scope>NUCLEOTIDE SEQUENCE [LARGE SCALE GENOMIC DNA]</scope>
    <source>
        <strain evidence="5">21-0</strain>
        <strain evidence="6 8">Ug99</strain>
    </source>
</reference>